<proteinExistence type="predicted"/>
<organism evidence="1 2">
    <name type="scientific">Folsomia candida</name>
    <name type="common">Springtail</name>
    <dbReference type="NCBI Taxonomy" id="158441"/>
    <lineage>
        <taxon>Eukaryota</taxon>
        <taxon>Metazoa</taxon>
        <taxon>Ecdysozoa</taxon>
        <taxon>Arthropoda</taxon>
        <taxon>Hexapoda</taxon>
        <taxon>Collembola</taxon>
        <taxon>Entomobryomorpha</taxon>
        <taxon>Isotomoidea</taxon>
        <taxon>Isotomidae</taxon>
        <taxon>Proisotominae</taxon>
        <taxon>Folsomia</taxon>
    </lineage>
</organism>
<gene>
    <name evidence="1" type="ORF">Fcan01_25438</name>
</gene>
<keyword evidence="2" id="KW-1185">Reference proteome</keyword>
<evidence type="ECO:0000313" key="2">
    <source>
        <dbReference type="Proteomes" id="UP000198287"/>
    </source>
</evidence>
<evidence type="ECO:0000313" key="1">
    <source>
        <dbReference type="EMBL" id="OXA39704.1"/>
    </source>
</evidence>
<comment type="caution">
    <text evidence="1">The sequence shown here is derived from an EMBL/GenBank/DDBJ whole genome shotgun (WGS) entry which is preliminary data.</text>
</comment>
<name>A0A226D4B5_FOLCA</name>
<sequence>MEQALSNPLILHKIIERFARTGSNELKNLRLVATNWNEAVVSLLGANLVLNVNPDVEPRGAGRFHIFGCFVSQLGHLIEHLSILISADMGQILHTFFLKFNLPNLKELVVTINDRKTLGKWKAHIYASRATVTGVIPTKLKLAKILYNAEFKSEYYATTSTQEQQFLENVKFSLERLELNVGVAKFPSHFNFDRFKDIFHLPRGGLPKLKSFVNGALRIFKSTIPEVGRMGKLKKLDLCEIPDVAYPRASIVIGDIVTLGRYCWRDVTDLRLCGLESPDLLVCLASRFPSLKKLSVTVSECKTTQNKNFLLIVFKKLATLPFLTHVAVVAPFPTEFPQLVDFLQYLPQFSPDITQEIRVSHYPRSFPEETKVDQSFRSSYQWSARSRV</sequence>
<dbReference type="EMBL" id="LNIX01000037">
    <property type="protein sequence ID" value="OXA39704.1"/>
    <property type="molecule type" value="Genomic_DNA"/>
</dbReference>
<protein>
    <submittedName>
        <fullName evidence="1">Uncharacterized protein</fullName>
    </submittedName>
</protein>
<accession>A0A226D4B5</accession>
<dbReference type="Proteomes" id="UP000198287">
    <property type="component" value="Unassembled WGS sequence"/>
</dbReference>
<reference evidence="1 2" key="1">
    <citation type="submission" date="2015-12" db="EMBL/GenBank/DDBJ databases">
        <title>The genome of Folsomia candida.</title>
        <authorList>
            <person name="Faddeeva A."/>
            <person name="Derks M.F."/>
            <person name="Anvar Y."/>
            <person name="Smit S."/>
            <person name="Van Straalen N."/>
            <person name="Roelofs D."/>
        </authorList>
    </citation>
    <scope>NUCLEOTIDE SEQUENCE [LARGE SCALE GENOMIC DNA]</scope>
    <source>
        <strain evidence="1 2">VU population</strain>
        <tissue evidence="1">Whole body</tissue>
    </source>
</reference>
<dbReference type="AlphaFoldDB" id="A0A226D4B5"/>